<dbReference type="OrthoDB" id="7478539at2759"/>
<gene>
    <name evidence="1" type="primary">jg13210</name>
    <name evidence="1" type="ORF">PAEG_LOCUS12534</name>
</gene>
<keyword evidence="2" id="KW-1185">Reference proteome</keyword>
<sequence>MGLIRRIRVTQQATETAMLGVSLRDQIGNEEIRRRTRVTAIVREADVARGGTLSSENRWTLWSQGVGMPTPHSDNLRCELWKELEPGESLRDQKLGDP</sequence>
<dbReference type="AlphaFoldDB" id="A0A8S4RDE9"/>
<organism evidence="1 2">
    <name type="scientific">Pararge aegeria aegeria</name>
    <dbReference type="NCBI Taxonomy" id="348720"/>
    <lineage>
        <taxon>Eukaryota</taxon>
        <taxon>Metazoa</taxon>
        <taxon>Ecdysozoa</taxon>
        <taxon>Arthropoda</taxon>
        <taxon>Hexapoda</taxon>
        <taxon>Insecta</taxon>
        <taxon>Pterygota</taxon>
        <taxon>Neoptera</taxon>
        <taxon>Endopterygota</taxon>
        <taxon>Lepidoptera</taxon>
        <taxon>Glossata</taxon>
        <taxon>Ditrysia</taxon>
        <taxon>Papilionoidea</taxon>
        <taxon>Nymphalidae</taxon>
        <taxon>Satyrinae</taxon>
        <taxon>Satyrini</taxon>
        <taxon>Parargina</taxon>
        <taxon>Pararge</taxon>
    </lineage>
</organism>
<name>A0A8S4RDE9_9NEOP</name>
<accession>A0A8S4RDE9</accession>
<evidence type="ECO:0000313" key="2">
    <source>
        <dbReference type="Proteomes" id="UP000838756"/>
    </source>
</evidence>
<reference evidence="1" key="1">
    <citation type="submission" date="2022-03" db="EMBL/GenBank/DDBJ databases">
        <authorList>
            <person name="Lindestad O."/>
        </authorList>
    </citation>
    <scope>NUCLEOTIDE SEQUENCE</scope>
</reference>
<dbReference type="EMBL" id="CAKXAJ010025084">
    <property type="protein sequence ID" value="CAH2234787.1"/>
    <property type="molecule type" value="Genomic_DNA"/>
</dbReference>
<protein>
    <submittedName>
        <fullName evidence="1">Jg13210 protein</fullName>
    </submittedName>
</protein>
<dbReference type="Proteomes" id="UP000838756">
    <property type="component" value="Unassembled WGS sequence"/>
</dbReference>
<evidence type="ECO:0000313" key="1">
    <source>
        <dbReference type="EMBL" id="CAH2234787.1"/>
    </source>
</evidence>
<comment type="caution">
    <text evidence="1">The sequence shown here is derived from an EMBL/GenBank/DDBJ whole genome shotgun (WGS) entry which is preliminary data.</text>
</comment>
<proteinExistence type="predicted"/>